<comment type="caution">
    <text evidence="2">The sequence shown here is derived from an EMBL/GenBank/DDBJ whole genome shotgun (WGS) entry which is preliminary data.</text>
</comment>
<dbReference type="AlphaFoldDB" id="A0A1Y2A6L0"/>
<reference evidence="2 3" key="1">
    <citation type="submission" date="2016-07" db="EMBL/GenBank/DDBJ databases">
        <title>Pervasive Adenine N6-methylation of Active Genes in Fungi.</title>
        <authorList>
            <consortium name="DOE Joint Genome Institute"/>
            <person name="Mondo S.J."/>
            <person name="Dannebaum R.O."/>
            <person name="Kuo R.C."/>
            <person name="Labutti K."/>
            <person name="Haridas S."/>
            <person name="Kuo A."/>
            <person name="Salamov A."/>
            <person name="Ahrendt S.R."/>
            <person name="Lipzen A."/>
            <person name="Sullivan W."/>
            <person name="Andreopoulos W.B."/>
            <person name="Clum A."/>
            <person name="Lindquist E."/>
            <person name="Daum C."/>
            <person name="Ramamoorthy G.K."/>
            <person name="Gryganskyi A."/>
            <person name="Culley D."/>
            <person name="Magnuson J.K."/>
            <person name="James T.Y."/>
            <person name="O'Malley M.A."/>
            <person name="Stajich J.E."/>
            <person name="Spatafora J.W."/>
            <person name="Visel A."/>
            <person name="Grigoriev I.V."/>
        </authorList>
    </citation>
    <scope>NUCLEOTIDE SEQUENCE [LARGE SCALE GENOMIC DNA]</scope>
    <source>
        <strain evidence="2 3">CBS 115471</strain>
    </source>
</reference>
<evidence type="ECO:0000256" key="1">
    <source>
        <dbReference type="SAM" id="MobiDB-lite"/>
    </source>
</evidence>
<proteinExistence type="predicted"/>
<organism evidence="2 3">
    <name type="scientific">Clohesyomyces aquaticus</name>
    <dbReference type="NCBI Taxonomy" id="1231657"/>
    <lineage>
        <taxon>Eukaryota</taxon>
        <taxon>Fungi</taxon>
        <taxon>Dikarya</taxon>
        <taxon>Ascomycota</taxon>
        <taxon>Pezizomycotina</taxon>
        <taxon>Dothideomycetes</taxon>
        <taxon>Pleosporomycetidae</taxon>
        <taxon>Pleosporales</taxon>
        <taxon>Lindgomycetaceae</taxon>
        <taxon>Clohesyomyces</taxon>
    </lineage>
</organism>
<sequence length="140" mass="15542">MHGDEQAERCRWMEAGWKRRGGSVSLVPRKKQQRSGSLSRRHSTGWTSTSPRDLTWAPADRMPLSQTARDDGMDANIVAGLPLPRVTESSSKEMQIGAAPAQRAPSTRRSGRGRKQKGHLKLLCRALLMVARSRTGRLDP</sequence>
<keyword evidence="3" id="KW-1185">Reference proteome</keyword>
<gene>
    <name evidence="2" type="ORF">BCR34DRAFT_583222</name>
</gene>
<name>A0A1Y2A6L0_9PLEO</name>
<feature type="compositionally biased region" description="Basic residues" evidence="1">
    <location>
        <begin position="109"/>
        <end position="119"/>
    </location>
</feature>
<protein>
    <submittedName>
        <fullName evidence="2">Uncharacterized protein</fullName>
    </submittedName>
</protein>
<feature type="compositionally biased region" description="Basic residues" evidence="1">
    <location>
        <begin position="28"/>
        <end position="43"/>
    </location>
</feature>
<evidence type="ECO:0000313" key="2">
    <source>
        <dbReference type="EMBL" id="ORY17947.1"/>
    </source>
</evidence>
<accession>A0A1Y2A6L0</accession>
<dbReference type="EMBL" id="MCFA01000009">
    <property type="protein sequence ID" value="ORY17947.1"/>
    <property type="molecule type" value="Genomic_DNA"/>
</dbReference>
<evidence type="ECO:0000313" key="3">
    <source>
        <dbReference type="Proteomes" id="UP000193144"/>
    </source>
</evidence>
<dbReference type="Proteomes" id="UP000193144">
    <property type="component" value="Unassembled WGS sequence"/>
</dbReference>
<feature type="region of interest" description="Disordered" evidence="1">
    <location>
        <begin position="15"/>
        <end position="119"/>
    </location>
</feature>